<dbReference type="InterPro" id="IPR020449">
    <property type="entry name" value="Tscrpt_reg_AraC-type_HTH"/>
</dbReference>
<dbReference type="GO" id="GO:0043565">
    <property type="term" value="F:sequence-specific DNA binding"/>
    <property type="evidence" value="ECO:0007669"/>
    <property type="project" value="InterPro"/>
</dbReference>
<dbReference type="InterPro" id="IPR009057">
    <property type="entry name" value="Homeodomain-like_sf"/>
</dbReference>
<name>W8VH26_KLEPN</name>
<keyword evidence="3" id="KW-0804">Transcription</keyword>
<accession>W8VH26</accession>
<dbReference type="GO" id="GO:0003700">
    <property type="term" value="F:DNA-binding transcription factor activity"/>
    <property type="evidence" value="ECO:0007669"/>
    <property type="project" value="InterPro"/>
</dbReference>
<feature type="domain" description="HTH araC/xylS-type" evidence="4">
    <location>
        <begin position="218"/>
        <end position="318"/>
    </location>
</feature>
<dbReference type="PANTHER" id="PTHR46796">
    <property type="entry name" value="HTH-TYPE TRANSCRIPTIONAL ACTIVATOR RHAS-RELATED"/>
    <property type="match status" value="1"/>
</dbReference>
<dbReference type="AlphaFoldDB" id="W8VH26"/>
<dbReference type="KEGG" id="kps:KPNJ2_03036"/>
<reference evidence="5 6" key="1">
    <citation type="journal article" date="2014" name="Proc. Natl. Acad. Sci. U.S.A.">
        <title>Molecular dissection of the evolution of carbapenem-resistant multilocus sequence type 258 Klebsiella pneumoniae.</title>
        <authorList>
            <person name="Deleo F.R."/>
            <person name="Chen L."/>
            <person name="Porcella S.F."/>
            <person name="Martens C.A."/>
            <person name="Kobayashi S.D."/>
            <person name="Porter A.R."/>
            <person name="Chavda K.D."/>
            <person name="Jacobs M.R."/>
            <person name="Mathema B."/>
            <person name="Olsen R.J."/>
            <person name="Bonomo R.A."/>
            <person name="Musser J.M."/>
            <person name="Kreiswirth B.N."/>
        </authorList>
    </citation>
    <scope>NUCLEOTIDE SEQUENCE [LARGE SCALE GENOMIC DNA]</scope>
    <source>
        <strain evidence="5">30684/NJST258_2</strain>
    </source>
</reference>
<dbReference type="InterPro" id="IPR035418">
    <property type="entry name" value="AraC-bd_2"/>
</dbReference>
<organism evidence="5 6">
    <name type="scientific">Klebsiella pneumoniae 30684/NJST258_2</name>
    <dbReference type="NCBI Taxonomy" id="1420013"/>
    <lineage>
        <taxon>Bacteria</taxon>
        <taxon>Pseudomonadati</taxon>
        <taxon>Pseudomonadota</taxon>
        <taxon>Gammaproteobacteria</taxon>
        <taxon>Enterobacterales</taxon>
        <taxon>Enterobacteriaceae</taxon>
        <taxon>Klebsiella/Raoultella group</taxon>
        <taxon>Klebsiella</taxon>
        <taxon>Klebsiella pneumoniae complex</taxon>
    </lineage>
</organism>
<evidence type="ECO:0000313" key="6">
    <source>
        <dbReference type="Proteomes" id="UP000019586"/>
    </source>
</evidence>
<dbReference type="HOGENOM" id="CLU_049704_3_1_6"/>
<evidence type="ECO:0000259" key="4">
    <source>
        <dbReference type="PROSITE" id="PS01124"/>
    </source>
</evidence>
<proteinExistence type="predicted"/>
<dbReference type="PROSITE" id="PS01124">
    <property type="entry name" value="HTH_ARAC_FAMILY_2"/>
    <property type="match status" value="1"/>
</dbReference>
<evidence type="ECO:0000256" key="1">
    <source>
        <dbReference type="ARBA" id="ARBA00023015"/>
    </source>
</evidence>
<dbReference type="SUPFAM" id="SSF46689">
    <property type="entry name" value="Homeodomain-like"/>
    <property type="match status" value="1"/>
</dbReference>
<dbReference type="Proteomes" id="UP000019586">
    <property type="component" value="Chromosome"/>
</dbReference>
<dbReference type="Pfam" id="PF14525">
    <property type="entry name" value="AraC_binding_2"/>
    <property type="match status" value="1"/>
</dbReference>
<dbReference type="SMART" id="SM00342">
    <property type="entry name" value="HTH_ARAC"/>
    <property type="match status" value="1"/>
</dbReference>
<evidence type="ECO:0000256" key="2">
    <source>
        <dbReference type="ARBA" id="ARBA00023125"/>
    </source>
</evidence>
<dbReference type="PRINTS" id="PR00032">
    <property type="entry name" value="HTHARAC"/>
</dbReference>
<protein>
    <submittedName>
        <fullName evidence="5">L-rhamnose operon regulatory protein rhaS</fullName>
    </submittedName>
</protein>
<dbReference type="InterPro" id="IPR018060">
    <property type="entry name" value="HTH_AraC"/>
</dbReference>
<evidence type="ECO:0000256" key="3">
    <source>
        <dbReference type="ARBA" id="ARBA00023163"/>
    </source>
</evidence>
<dbReference type="PATRIC" id="fig|1420013.3.peg.2853"/>
<dbReference type="NCBIfam" id="NF007243">
    <property type="entry name" value="PRK09685.1"/>
    <property type="match status" value="1"/>
</dbReference>
<sequence>MPEATQMQQCGNIVIRGEGRMMTTAEGGLAYQRWLATINQVCGHFAARPLEESFHGEIDARYAGSLKVSTVTAAGVNLYRTRNEIKRDNDAWFYTVFQLAGEAILEQDDRQVTLAAGDITLIDAARPCSIVWQQTSRQASLLLPRQRVAPTGDITTACRLDKSLPMVQLSQRLLLESMGGTTLSASESEAALEAIACLLRPVLHQRDPAPSRREKQFQKIIALIDASIQSEHLRPEWLASETGMSVRSLYRLFADQGLVVAQYIKNRRLDLCAQALQNVHDDEKLAGIGYRWGFSDHSHFSTAFKQRFGVTPGEYRKRCR</sequence>
<dbReference type="InterPro" id="IPR050204">
    <property type="entry name" value="AraC_XylS_family_regulators"/>
</dbReference>
<dbReference type="PANTHER" id="PTHR46796:SF10">
    <property type="entry name" value="TRANSCRIPTIONAL ACTIVATOR FEAR"/>
    <property type="match status" value="1"/>
</dbReference>
<dbReference type="Pfam" id="PF12833">
    <property type="entry name" value="HTH_18"/>
    <property type="match status" value="1"/>
</dbReference>
<gene>
    <name evidence="5" type="ORF">KPNJ2_03036</name>
</gene>
<keyword evidence="1" id="KW-0805">Transcription regulation</keyword>
<keyword evidence="2" id="KW-0238">DNA-binding</keyword>
<dbReference type="Gene3D" id="1.10.10.60">
    <property type="entry name" value="Homeodomain-like"/>
    <property type="match status" value="1"/>
</dbReference>
<evidence type="ECO:0000313" key="5">
    <source>
        <dbReference type="EMBL" id="AHM79816.1"/>
    </source>
</evidence>
<dbReference type="EMBL" id="CP006918">
    <property type="protein sequence ID" value="AHM79816.1"/>
    <property type="molecule type" value="Genomic_DNA"/>
</dbReference>